<dbReference type="InParanoid" id="K3XA74"/>
<reference evidence="3" key="1">
    <citation type="journal article" date="2010" name="Genome Biol.">
        <title>Genome sequence of the necrotrophic plant pathogen Pythium ultimum reveals original pathogenicity mechanisms and effector repertoire.</title>
        <authorList>
            <person name="Levesque C.A."/>
            <person name="Brouwer H."/>
            <person name="Cano L."/>
            <person name="Hamilton J.P."/>
            <person name="Holt C."/>
            <person name="Huitema E."/>
            <person name="Raffaele S."/>
            <person name="Robideau G.P."/>
            <person name="Thines M."/>
            <person name="Win J."/>
            <person name="Zerillo M.M."/>
            <person name="Beakes G.W."/>
            <person name="Boore J.L."/>
            <person name="Busam D."/>
            <person name="Dumas B."/>
            <person name="Ferriera S."/>
            <person name="Fuerstenberg S.I."/>
            <person name="Gachon C.M."/>
            <person name="Gaulin E."/>
            <person name="Govers F."/>
            <person name="Grenville-Briggs L."/>
            <person name="Horner N."/>
            <person name="Hostetler J."/>
            <person name="Jiang R.H."/>
            <person name="Johnson J."/>
            <person name="Krajaejun T."/>
            <person name="Lin H."/>
            <person name="Meijer H.J."/>
            <person name="Moore B."/>
            <person name="Morris P."/>
            <person name="Phuntmart V."/>
            <person name="Puiu D."/>
            <person name="Shetty J."/>
            <person name="Stajich J.E."/>
            <person name="Tripathy S."/>
            <person name="Wawra S."/>
            <person name="van West P."/>
            <person name="Whitty B.R."/>
            <person name="Coutinho P.M."/>
            <person name="Henrissat B."/>
            <person name="Martin F."/>
            <person name="Thomas P.D."/>
            <person name="Tyler B.M."/>
            <person name="De Vries R.P."/>
            <person name="Kamoun S."/>
            <person name="Yandell M."/>
            <person name="Tisserat N."/>
            <person name="Buell C.R."/>
        </authorList>
    </citation>
    <scope>NUCLEOTIDE SEQUENCE</scope>
    <source>
        <strain evidence="3">DAOM:BR144</strain>
    </source>
</reference>
<evidence type="ECO:0000256" key="1">
    <source>
        <dbReference type="SAM" id="MobiDB-lite"/>
    </source>
</evidence>
<accession>K3XA74</accession>
<dbReference type="AlphaFoldDB" id="K3XA74"/>
<evidence type="ECO:0000313" key="3">
    <source>
        <dbReference type="Proteomes" id="UP000019132"/>
    </source>
</evidence>
<dbReference type="Proteomes" id="UP000019132">
    <property type="component" value="Unassembled WGS sequence"/>
</dbReference>
<feature type="compositionally biased region" description="Basic and acidic residues" evidence="1">
    <location>
        <begin position="1"/>
        <end position="11"/>
    </location>
</feature>
<keyword evidence="3" id="KW-1185">Reference proteome</keyword>
<reference evidence="2" key="3">
    <citation type="submission" date="2015-02" db="UniProtKB">
        <authorList>
            <consortium name="EnsemblProtists"/>
        </authorList>
    </citation>
    <scope>IDENTIFICATION</scope>
    <source>
        <strain evidence="2">DAOM BR144</strain>
    </source>
</reference>
<reference evidence="3" key="2">
    <citation type="submission" date="2010-04" db="EMBL/GenBank/DDBJ databases">
        <authorList>
            <person name="Buell R."/>
            <person name="Hamilton J."/>
            <person name="Hostetler J."/>
        </authorList>
    </citation>
    <scope>NUCLEOTIDE SEQUENCE [LARGE SCALE GENOMIC DNA]</scope>
    <source>
        <strain evidence="3">DAOM:BR144</strain>
    </source>
</reference>
<evidence type="ECO:0000313" key="2">
    <source>
        <dbReference type="EnsemblProtists" id="PYU1_T014123"/>
    </source>
</evidence>
<sequence>MERPNRHERVASRPPTQQDERASITALLEEIRQRRDCLSRGSVLNSNHRSGTRRISDLHGSEDRELTLQHAARGILSTATLDGAVSRPNVAITAIHEDRSPHSSVPSHKIVWVRRSIKRWHPKQNTIEKIGSVEFATVAPLASVRRLIDQFYPLPHRREYEFVYPELYVRIDPIDERNVFPAAFPYIRRFRSNRRQSMNLSYLSRLRLLNVYHWYSGKLYQSNLASPEQTLLQRFQQSMTLTQLPLPKSRLILSPHLQPYRARLRSTEIDGFATSSSVACGVICSFASFRTRT</sequence>
<dbReference type="HOGENOM" id="CLU_951518_0_0_1"/>
<dbReference type="eggNOG" id="ENOG502T327">
    <property type="taxonomic scope" value="Eukaryota"/>
</dbReference>
<proteinExistence type="predicted"/>
<name>K3XA74_GLOUD</name>
<organism evidence="2 3">
    <name type="scientific">Globisporangium ultimum (strain ATCC 200006 / CBS 805.95 / DAOM BR144)</name>
    <name type="common">Pythium ultimum</name>
    <dbReference type="NCBI Taxonomy" id="431595"/>
    <lineage>
        <taxon>Eukaryota</taxon>
        <taxon>Sar</taxon>
        <taxon>Stramenopiles</taxon>
        <taxon>Oomycota</taxon>
        <taxon>Peronosporomycetes</taxon>
        <taxon>Pythiales</taxon>
        <taxon>Pythiaceae</taxon>
        <taxon>Globisporangium</taxon>
    </lineage>
</organism>
<dbReference type="EMBL" id="GL376563">
    <property type="status" value="NOT_ANNOTATED_CDS"/>
    <property type="molecule type" value="Genomic_DNA"/>
</dbReference>
<feature type="region of interest" description="Disordered" evidence="1">
    <location>
        <begin position="1"/>
        <end position="22"/>
    </location>
</feature>
<dbReference type="VEuPathDB" id="FungiDB:PYU1_G014093"/>
<dbReference type="EnsemblProtists" id="PYU1_T014123">
    <property type="protein sequence ID" value="PYU1_T014123"/>
    <property type="gene ID" value="PYU1_G014093"/>
</dbReference>
<protein>
    <submittedName>
        <fullName evidence="2">Uncharacterized protein</fullName>
    </submittedName>
</protein>